<comment type="caution">
    <text evidence="2">The sequence shown here is derived from an EMBL/GenBank/DDBJ whole genome shotgun (WGS) entry which is preliminary data.</text>
</comment>
<dbReference type="CDD" id="cd01483">
    <property type="entry name" value="E1_enzyme_family"/>
    <property type="match status" value="1"/>
</dbReference>
<dbReference type="RefSeq" id="WP_120182421.1">
    <property type="nucleotide sequence ID" value="NZ_MBTA01000026.1"/>
</dbReference>
<dbReference type="PANTHER" id="PTHR43267:SF3">
    <property type="entry name" value="THIF PROTEIN"/>
    <property type="match status" value="1"/>
</dbReference>
<dbReference type="PANTHER" id="PTHR43267">
    <property type="entry name" value="TRNA THREONYLCARBAMOYLADENOSINE DEHYDRATASE"/>
    <property type="match status" value="1"/>
</dbReference>
<name>A0A419S433_9SPHI</name>
<sequence length="370" mass="41893">MINFLNILAAASEDEGQLYKPLFFNLKNAEEKQALQQLIEKERRLFVRDGIYSQLEEWVKCQHPSKKLTKDELASLIENHLKGTALQDYGVWVYYPWNKNLVHLLGEDEFVEVRTNRNRNKITKEEQATLQSKIIGVAGLSVGQSIALTLAMERVCGEIRIADFDTAELSNLNRIRTGVHNLGLRKTIIAAREIAEIDPFINVKIYSDGLTQQNMDSFFTDGGKLDLFVEVCDSIDVKIDARFKARDLHIPVVMDTNDRGMLDVERFDLDPQRSVFHGYLDGFLVDGKITVNADNRSGILMSILSFESLSKRMQLSMAQIGKSINTWPQLASSVVLGGAITTDICRRILLGEHSTSGRYYVDLDEIFNVE</sequence>
<dbReference type="EMBL" id="MBTA01000026">
    <property type="protein sequence ID" value="RKD14417.1"/>
    <property type="molecule type" value="Genomic_DNA"/>
</dbReference>
<proteinExistence type="predicted"/>
<evidence type="ECO:0000313" key="2">
    <source>
        <dbReference type="EMBL" id="RKD14417.1"/>
    </source>
</evidence>
<dbReference type="InterPro" id="IPR000594">
    <property type="entry name" value="ThiF_NAD_FAD-bd"/>
</dbReference>
<dbReference type="AlphaFoldDB" id="A0A419S433"/>
<gene>
    <name evidence="2" type="ORF">BCY91_08045</name>
</gene>
<dbReference type="GO" id="GO:0061504">
    <property type="term" value="P:cyclic threonylcarbamoyladenosine biosynthetic process"/>
    <property type="evidence" value="ECO:0007669"/>
    <property type="project" value="TreeGrafter"/>
</dbReference>
<dbReference type="InterPro" id="IPR035985">
    <property type="entry name" value="Ubiquitin-activating_enz"/>
</dbReference>
<protein>
    <recommendedName>
        <fullName evidence="1">THIF-type NAD/FAD binding fold domain-containing protein</fullName>
    </recommendedName>
</protein>
<keyword evidence="3" id="KW-1185">Reference proteome</keyword>
<reference evidence="2 3" key="1">
    <citation type="submission" date="2016-07" db="EMBL/GenBank/DDBJ databases">
        <title>Genome of Pelobium manganitolerans.</title>
        <authorList>
            <person name="Wu S."/>
            <person name="Wang G."/>
        </authorList>
    </citation>
    <scope>NUCLEOTIDE SEQUENCE [LARGE SCALE GENOMIC DNA]</scope>
    <source>
        <strain evidence="2 3">YS-25</strain>
    </source>
</reference>
<dbReference type="OrthoDB" id="5149792at2"/>
<evidence type="ECO:0000313" key="3">
    <source>
        <dbReference type="Proteomes" id="UP000283433"/>
    </source>
</evidence>
<accession>A0A419S433</accession>
<dbReference type="GO" id="GO:0008641">
    <property type="term" value="F:ubiquitin-like modifier activating enzyme activity"/>
    <property type="evidence" value="ECO:0007669"/>
    <property type="project" value="InterPro"/>
</dbReference>
<dbReference type="SUPFAM" id="SSF69572">
    <property type="entry name" value="Activating enzymes of the ubiquitin-like proteins"/>
    <property type="match status" value="1"/>
</dbReference>
<dbReference type="GO" id="GO:0061503">
    <property type="term" value="F:tRNA threonylcarbamoyladenosine dehydratase"/>
    <property type="evidence" value="ECO:0007669"/>
    <property type="project" value="TreeGrafter"/>
</dbReference>
<dbReference type="InterPro" id="IPR045886">
    <property type="entry name" value="ThiF/MoeB/HesA"/>
</dbReference>
<dbReference type="Pfam" id="PF00899">
    <property type="entry name" value="ThiF"/>
    <property type="match status" value="1"/>
</dbReference>
<dbReference type="Proteomes" id="UP000283433">
    <property type="component" value="Unassembled WGS sequence"/>
</dbReference>
<organism evidence="2 3">
    <name type="scientific">Pelobium manganitolerans</name>
    <dbReference type="NCBI Taxonomy" id="1842495"/>
    <lineage>
        <taxon>Bacteria</taxon>
        <taxon>Pseudomonadati</taxon>
        <taxon>Bacteroidota</taxon>
        <taxon>Sphingobacteriia</taxon>
        <taxon>Sphingobacteriales</taxon>
        <taxon>Sphingobacteriaceae</taxon>
        <taxon>Pelobium</taxon>
    </lineage>
</organism>
<dbReference type="Gene3D" id="3.40.50.720">
    <property type="entry name" value="NAD(P)-binding Rossmann-like Domain"/>
    <property type="match status" value="1"/>
</dbReference>
<feature type="domain" description="THIF-type NAD/FAD binding fold" evidence="1">
    <location>
        <begin position="116"/>
        <end position="252"/>
    </location>
</feature>
<evidence type="ECO:0000259" key="1">
    <source>
        <dbReference type="Pfam" id="PF00899"/>
    </source>
</evidence>